<dbReference type="PANTHER" id="PTHR43004:SF19">
    <property type="entry name" value="BINDING MONOOXYGENASE, PUTATIVE (JCVI)-RELATED"/>
    <property type="match status" value="1"/>
</dbReference>
<dbReference type="SUPFAM" id="SSF51905">
    <property type="entry name" value="FAD/NAD(P)-binding domain"/>
    <property type="match status" value="1"/>
</dbReference>
<dbReference type="InterPro" id="IPR002938">
    <property type="entry name" value="FAD-bd"/>
</dbReference>
<dbReference type="Proteomes" id="UP000355283">
    <property type="component" value="Unassembled WGS sequence"/>
</dbReference>
<dbReference type="OrthoDB" id="1716816at2759"/>
<reference evidence="6 7" key="1">
    <citation type="submission" date="2019-01" db="EMBL/GenBank/DDBJ databases">
        <title>Nuclear Genome Assembly of the Microalgal Biofuel strain Nannochloropsis salina CCMP1776.</title>
        <authorList>
            <person name="Hovde B."/>
        </authorList>
    </citation>
    <scope>NUCLEOTIDE SEQUENCE [LARGE SCALE GENOMIC DNA]</scope>
    <source>
        <strain evidence="6 7">CCMP1776</strain>
    </source>
</reference>
<accession>A0A4D9DFS0</accession>
<dbReference type="Pfam" id="PF01494">
    <property type="entry name" value="FAD_binding_3"/>
    <property type="match status" value="1"/>
</dbReference>
<evidence type="ECO:0000313" key="7">
    <source>
        <dbReference type="Proteomes" id="UP000355283"/>
    </source>
</evidence>
<dbReference type="GO" id="GO:0016709">
    <property type="term" value="F:oxidoreductase activity, acting on paired donors, with incorporation or reduction of molecular oxygen, NAD(P)H as one donor, and incorporation of one atom of oxygen"/>
    <property type="evidence" value="ECO:0007669"/>
    <property type="project" value="UniProtKB-ARBA"/>
</dbReference>
<dbReference type="AlphaFoldDB" id="A0A4D9DFS0"/>
<feature type="region of interest" description="Disordered" evidence="4">
    <location>
        <begin position="466"/>
        <end position="486"/>
    </location>
</feature>
<dbReference type="Gene3D" id="3.40.30.120">
    <property type="match status" value="1"/>
</dbReference>
<feature type="domain" description="FAD-binding" evidence="5">
    <location>
        <begin position="37"/>
        <end position="404"/>
    </location>
</feature>
<evidence type="ECO:0000259" key="5">
    <source>
        <dbReference type="Pfam" id="PF01494"/>
    </source>
</evidence>
<proteinExistence type="predicted"/>
<feature type="compositionally biased region" description="Polar residues" evidence="4">
    <location>
        <begin position="578"/>
        <end position="597"/>
    </location>
</feature>
<dbReference type="GO" id="GO:0071949">
    <property type="term" value="F:FAD binding"/>
    <property type="evidence" value="ECO:0007669"/>
    <property type="project" value="InterPro"/>
</dbReference>
<dbReference type="InterPro" id="IPR036188">
    <property type="entry name" value="FAD/NAD-bd_sf"/>
</dbReference>
<evidence type="ECO:0000256" key="1">
    <source>
        <dbReference type="ARBA" id="ARBA00001974"/>
    </source>
</evidence>
<dbReference type="EMBL" id="SDOX01000005">
    <property type="protein sequence ID" value="TFJ87539.1"/>
    <property type="molecule type" value="Genomic_DNA"/>
</dbReference>
<dbReference type="InterPro" id="IPR050641">
    <property type="entry name" value="RIFMO-like"/>
</dbReference>
<dbReference type="Gene3D" id="3.50.50.60">
    <property type="entry name" value="FAD/NAD(P)-binding domain"/>
    <property type="match status" value="1"/>
</dbReference>
<evidence type="ECO:0000256" key="4">
    <source>
        <dbReference type="SAM" id="MobiDB-lite"/>
    </source>
</evidence>
<dbReference type="PRINTS" id="PR00420">
    <property type="entry name" value="RNGMNOXGNASE"/>
</dbReference>
<dbReference type="Gene3D" id="3.30.70.2450">
    <property type="match status" value="1"/>
</dbReference>
<name>A0A4D9DFS0_9STRA</name>
<protein>
    <recommendedName>
        <fullName evidence="5">FAD-binding domain-containing protein</fullName>
    </recommendedName>
</protein>
<evidence type="ECO:0000256" key="3">
    <source>
        <dbReference type="ARBA" id="ARBA00022827"/>
    </source>
</evidence>
<sequence length="690" mass="74766">MFHRSSDRVGRLRSSGSAAAADAATEENKIASASENVTVLVCGAGPVGLTAALECARHGLQVKIIDKSLTKDPHSKAFGIHALTMEKLLAMGVAPAVLEQAHCVDRLRIRGDFTTVVEDFCHIPSRFKGVFMLSQRKLEDILEAHIHMYGIEVERGVELLDFVQAEDQSDASGTPSVGKGLMTANFRDVKTGEEQTLTCKYVIGCDGCHSRVRKLLKLPFLGAPYEEDFLLLDVHFSVKPGQRFQGSSVLLGDPVIALFELDCGLLRFISKRCTGDGIPASQDDKRIADVENAAVEAAILKRFQDLVLSRCPELAGLHDVKWASIFRIHRRVVPQYNVGRVFLAGDAAHIHSPLGGQGLNTGVHDAVNLAWKLGAVERLGADPGILLPSYNAERHPVGEQTLAWTDSLTSYTMTRGFLSGVAQKVLFPIASPLLNRSTWAMKAITSRMSMLSLSYRGTPSPLLPSAALPASSLPPTGSPQPGDRVPDGPLVRFSSGAATGLLEVVCRGLDHTLLMFGEPEEMEGLEGVEDGLTVEKAVRSKLGPEVEAWRRLRDMVSFVHISRRFRSASKSVAEVDSRGSSSRFHPRSSDQGSNSGAQVRERSDPTDKKSSGGRHQVRQPVALTSMYDESGRVSQAFGLNTTGQSGSRGNPACLFLVRPDGYVGWRAGDWDLGGLLTYLDPLYPRGLRDP</sequence>
<feature type="compositionally biased region" description="Basic and acidic residues" evidence="4">
    <location>
        <begin position="599"/>
        <end position="610"/>
    </location>
</feature>
<feature type="compositionally biased region" description="Low complexity" evidence="4">
    <location>
        <begin position="466"/>
        <end position="475"/>
    </location>
</feature>
<comment type="cofactor">
    <cofactor evidence="1">
        <name>FAD</name>
        <dbReference type="ChEBI" id="CHEBI:57692"/>
    </cofactor>
</comment>
<feature type="region of interest" description="Disordered" evidence="4">
    <location>
        <begin position="570"/>
        <end position="621"/>
    </location>
</feature>
<comment type="caution">
    <text evidence="6">The sequence shown here is derived from an EMBL/GenBank/DDBJ whole genome shotgun (WGS) entry which is preliminary data.</text>
</comment>
<gene>
    <name evidence="6" type="ORF">NSK_000890</name>
</gene>
<keyword evidence="2" id="KW-0285">Flavoprotein</keyword>
<keyword evidence="3" id="KW-0274">FAD</keyword>
<keyword evidence="7" id="KW-1185">Reference proteome</keyword>
<dbReference type="PANTHER" id="PTHR43004">
    <property type="entry name" value="TRK SYSTEM POTASSIUM UPTAKE PROTEIN"/>
    <property type="match status" value="1"/>
</dbReference>
<organism evidence="6 7">
    <name type="scientific">Nannochloropsis salina CCMP1776</name>
    <dbReference type="NCBI Taxonomy" id="1027361"/>
    <lineage>
        <taxon>Eukaryota</taxon>
        <taxon>Sar</taxon>
        <taxon>Stramenopiles</taxon>
        <taxon>Ochrophyta</taxon>
        <taxon>Eustigmatophyceae</taxon>
        <taxon>Eustigmatales</taxon>
        <taxon>Monodopsidaceae</taxon>
        <taxon>Microchloropsis</taxon>
        <taxon>Microchloropsis salina</taxon>
    </lineage>
</organism>
<evidence type="ECO:0000313" key="6">
    <source>
        <dbReference type="EMBL" id="TFJ87539.1"/>
    </source>
</evidence>
<evidence type="ECO:0000256" key="2">
    <source>
        <dbReference type="ARBA" id="ARBA00022630"/>
    </source>
</evidence>